<keyword evidence="4" id="KW-1185">Reference proteome</keyword>
<evidence type="ECO:0000256" key="1">
    <source>
        <dbReference type="SAM" id="MobiDB-lite"/>
    </source>
</evidence>
<dbReference type="EMBL" id="JBGBPQ010000004">
    <property type="protein sequence ID" value="KAL1525338.1"/>
    <property type="molecule type" value="Genomic_DNA"/>
</dbReference>
<feature type="region of interest" description="Disordered" evidence="1">
    <location>
        <begin position="1"/>
        <end position="85"/>
    </location>
</feature>
<feature type="compositionally biased region" description="Basic and acidic residues" evidence="1">
    <location>
        <begin position="59"/>
        <end position="69"/>
    </location>
</feature>
<name>A0AB34JLV8_PRYPA</name>
<evidence type="ECO:0000313" key="4">
    <source>
        <dbReference type="Proteomes" id="UP001515480"/>
    </source>
</evidence>
<evidence type="ECO:0000313" key="3">
    <source>
        <dbReference type="EMBL" id="KAL1525338.1"/>
    </source>
</evidence>
<sequence length="85" mass="8532">MVPGLRPGAVRRPAPWCPAGGRAPSGARHRAPGRRPGAVRRPAPRCPAGGRAPPGASDGKTKAEGRPEAGRSPAGGRPGSSRMAI</sequence>
<accession>A0AB34JLV8</accession>
<dbReference type="AlphaFoldDB" id="A0AB34JLV8"/>
<feature type="compositionally biased region" description="Low complexity" evidence="1">
    <location>
        <begin position="34"/>
        <end position="56"/>
    </location>
</feature>
<protein>
    <submittedName>
        <fullName evidence="2">Uncharacterized protein</fullName>
    </submittedName>
</protein>
<proteinExistence type="predicted"/>
<feature type="compositionally biased region" description="Low complexity" evidence="1">
    <location>
        <begin position="70"/>
        <end position="85"/>
    </location>
</feature>
<organism evidence="2 4">
    <name type="scientific">Prymnesium parvum</name>
    <name type="common">Toxic golden alga</name>
    <dbReference type="NCBI Taxonomy" id="97485"/>
    <lineage>
        <taxon>Eukaryota</taxon>
        <taxon>Haptista</taxon>
        <taxon>Haptophyta</taxon>
        <taxon>Prymnesiophyceae</taxon>
        <taxon>Prymnesiales</taxon>
        <taxon>Prymnesiaceae</taxon>
        <taxon>Prymnesium</taxon>
    </lineage>
</organism>
<reference evidence="2 4" key="1">
    <citation type="journal article" date="2024" name="Science">
        <title>Giant polyketide synthase enzymes in the biosynthesis of giant marine polyether toxins.</title>
        <authorList>
            <person name="Fallon T.R."/>
            <person name="Shende V.V."/>
            <person name="Wierzbicki I.H."/>
            <person name="Pendleton A.L."/>
            <person name="Watervoot N.F."/>
            <person name="Auber R.P."/>
            <person name="Gonzalez D.J."/>
            <person name="Wisecaver J.H."/>
            <person name="Moore B.S."/>
        </authorList>
    </citation>
    <scope>NUCLEOTIDE SEQUENCE [LARGE SCALE GENOMIC DNA]</scope>
    <source>
        <strain evidence="2 4">12B1</strain>
    </source>
</reference>
<comment type="caution">
    <text evidence="2">The sequence shown here is derived from an EMBL/GenBank/DDBJ whole genome shotgun (WGS) entry which is preliminary data.</text>
</comment>
<dbReference type="EMBL" id="JBGBPQ010000007">
    <property type="protein sequence ID" value="KAL1521905.1"/>
    <property type="molecule type" value="Genomic_DNA"/>
</dbReference>
<gene>
    <name evidence="3" type="ORF">AB1Y20_020198</name>
    <name evidence="2" type="ORF">AB1Y20_021555</name>
</gene>
<evidence type="ECO:0000313" key="2">
    <source>
        <dbReference type="EMBL" id="KAL1521905.1"/>
    </source>
</evidence>
<dbReference type="Proteomes" id="UP001515480">
    <property type="component" value="Unassembled WGS sequence"/>
</dbReference>